<dbReference type="AlphaFoldDB" id="A0A6L2K5A3"/>
<evidence type="ECO:0000313" key="1">
    <source>
        <dbReference type="EMBL" id="GEU44581.1"/>
    </source>
</evidence>
<reference evidence="1" key="1">
    <citation type="journal article" date="2019" name="Sci. Rep.">
        <title>Draft genome of Tanacetum cinerariifolium, the natural source of mosquito coil.</title>
        <authorList>
            <person name="Yamashiro T."/>
            <person name="Shiraishi A."/>
            <person name="Satake H."/>
            <person name="Nakayama K."/>
        </authorList>
    </citation>
    <scope>NUCLEOTIDE SEQUENCE</scope>
</reference>
<name>A0A6L2K5A3_TANCI</name>
<accession>A0A6L2K5A3</accession>
<proteinExistence type="predicted"/>
<comment type="caution">
    <text evidence="1">The sequence shown here is derived from an EMBL/GenBank/DDBJ whole genome shotgun (WGS) entry which is preliminary data.</text>
</comment>
<organism evidence="1">
    <name type="scientific">Tanacetum cinerariifolium</name>
    <name type="common">Dalmatian daisy</name>
    <name type="synonym">Chrysanthemum cinerariifolium</name>
    <dbReference type="NCBI Taxonomy" id="118510"/>
    <lineage>
        <taxon>Eukaryota</taxon>
        <taxon>Viridiplantae</taxon>
        <taxon>Streptophyta</taxon>
        <taxon>Embryophyta</taxon>
        <taxon>Tracheophyta</taxon>
        <taxon>Spermatophyta</taxon>
        <taxon>Magnoliopsida</taxon>
        <taxon>eudicotyledons</taxon>
        <taxon>Gunneridae</taxon>
        <taxon>Pentapetalae</taxon>
        <taxon>asterids</taxon>
        <taxon>campanulids</taxon>
        <taxon>Asterales</taxon>
        <taxon>Asteraceae</taxon>
        <taxon>Asteroideae</taxon>
        <taxon>Anthemideae</taxon>
        <taxon>Anthemidinae</taxon>
        <taxon>Tanacetum</taxon>
    </lineage>
</organism>
<sequence>MEDPNITMGEYIRVEEEKARRHDKVYNWETATYGKIWYDEDIHDLRSVESEFPSIVFTDTLTSEIMLSCKPTVSPFNDNEIDSRISFDESDDKDYTPWGILPLPNEINTDVDMALPPRDQRHQYLRFEGLEYTDADITNLEERLRKIYDKGKHWMLVLYFENLPTVMAEGLTSRMLMKHRDT</sequence>
<gene>
    <name evidence="1" type="ORF">Tci_016559</name>
</gene>
<dbReference type="EMBL" id="BKCJ010001865">
    <property type="protein sequence ID" value="GEU44581.1"/>
    <property type="molecule type" value="Genomic_DNA"/>
</dbReference>
<protein>
    <submittedName>
        <fullName evidence="1">Uncharacterized protein</fullName>
    </submittedName>
</protein>